<keyword evidence="3" id="KW-1185">Reference proteome</keyword>
<feature type="non-terminal residue" evidence="2">
    <location>
        <position position="1"/>
    </location>
</feature>
<name>A0ABN9B8A1_9NEOB</name>
<organism evidence="2 3">
    <name type="scientific">Staurois parvus</name>
    <dbReference type="NCBI Taxonomy" id="386267"/>
    <lineage>
        <taxon>Eukaryota</taxon>
        <taxon>Metazoa</taxon>
        <taxon>Chordata</taxon>
        <taxon>Craniata</taxon>
        <taxon>Vertebrata</taxon>
        <taxon>Euteleostomi</taxon>
        <taxon>Amphibia</taxon>
        <taxon>Batrachia</taxon>
        <taxon>Anura</taxon>
        <taxon>Neobatrachia</taxon>
        <taxon>Ranoidea</taxon>
        <taxon>Ranidae</taxon>
        <taxon>Staurois</taxon>
    </lineage>
</organism>
<comment type="caution">
    <text evidence="2">The sequence shown here is derived from an EMBL/GenBank/DDBJ whole genome shotgun (WGS) entry which is preliminary data.</text>
</comment>
<protein>
    <submittedName>
        <fullName evidence="2">Uncharacterized protein</fullName>
    </submittedName>
</protein>
<evidence type="ECO:0000313" key="3">
    <source>
        <dbReference type="Proteomes" id="UP001162483"/>
    </source>
</evidence>
<reference evidence="2" key="1">
    <citation type="submission" date="2023-05" db="EMBL/GenBank/DDBJ databases">
        <authorList>
            <person name="Stuckert A."/>
        </authorList>
    </citation>
    <scope>NUCLEOTIDE SEQUENCE</scope>
</reference>
<sequence length="90" mass="9879">IRQRIVLSKPSQQRAGSEVPEEQAENGQGHKPGSVTHGQRGTEDQAEGWSGKPGVKQEMVSRVRNNAEVGNRRFTGYQLQGLMGNNTPRP</sequence>
<evidence type="ECO:0000256" key="1">
    <source>
        <dbReference type="SAM" id="MobiDB-lite"/>
    </source>
</evidence>
<dbReference type="EMBL" id="CATNWA010002776">
    <property type="protein sequence ID" value="CAI9543721.1"/>
    <property type="molecule type" value="Genomic_DNA"/>
</dbReference>
<gene>
    <name evidence="2" type="ORF">SPARVUS_LOCUS2349903</name>
</gene>
<accession>A0ABN9B8A1</accession>
<dbReference type="Proteomes" id="UP001162483">
    <property type="component" value="Unassembled WGS sequence"/>
</dbReference>
<evidence type="ECO:0000313" key="2">
    <source>
        <dbReference type="EMBL" id="CAI9543721.1"/>
    </source>
</evidence>
<feature type="region of interest" description="Disordered" evidence="1">
    <location>
        <begin position="1"/>
        <end position="90"/>
    </location>
</feature>
<proteinExistence type="predicted"/>